<keyword evidence="1" id="KW-0472">Membrane</keyword>
<dbReference type="OrthoDB" id="275510at2157"/>
<accession>A0A830G954</accession>
<feature type="transmembrane region" description="Helical" evidence="1">
    <location>
        <begin position="114"/>
        <end position="146"/>
    </location>
</feature>
<dbReference type="Proteomes" id="UP000608850">
    <property type="component" value="Unassembled WGS sequence"/>
</dbReference>
<feature type="transmembrane region" description="Helical" evidence="1">
    <location>
        <begin position="166"/>
        <end position="195"/>
    </location>
</feature>
<evidence type="ECO:0000313" key="3">
    <source>
        <dbReference type="EMBL" id="GGN09715.1"/>
    </source>
</evidence>
<protein>
    <recommendedName>
        <fullName evidence="2">DUF7847 domain-containing protein</fullName>
    </recommendedName>
</protein>
<proteinExistence type="predicted"/>
<feature type="domain" description="DUF7847" evidence="2">
    <location>
        <begin position="3"/>
        <end position="275"/>
    </location>
</feature>
<keyword evidence="4" id="KW-1185">Reference proteome</keyword>
<dbReference type="InterPro" id="IPR057169">
    <property type="entry name" value="DUF7847"/>
</dbReference>
<evidence type="ECO:0000259" key="2">
    <source>
        <dbReference type="Pfam" id="PF25231"/>
    </source>
</evidence>
<dbReference type="Pfam" id="PF25231">
    <property type="entry name" value="DUF7847"/>
    <property type="match status" value="1"/>
</dbReference>
<feature type="transmembrane region" description="Helical" evidence="1">
    <location>
        <begin position="216"/>
        <end position="233"/>
    </location>
</feature>
<dbReference type="EMBL" id="BMOQ01000002">
    <property type="protein sequence ID" value="GGN09715.1"/>
    <property type="molecule type" value="Genomic_DNA"/>
</dbReference>
<organism evidence="3 4">
    <name type="scientific">Halarchaeum nitratireducens</name>
    <dbReference type="NCBI Taxonomy" id="489913"/>
    <lineage>
        <taxon>Archaea</taxon>
        <taxon>Methanobacteriati</taxon>
        <taxon>Methanobacteriota</taxon>
        <taxon>Stenosarchaea group</taxon>
        <taxon>Halobacteria</taxon>
        <taxon>Halobacteriales</taxon>
        <taxon>Halobacteriaceae</taxon>
    </lineage>
</organism>
<feature type="transmembrane region" description="Helical" evidence="1">
    <location>
        <begin position="245"/>
        <end position="265"/>
    </location>
</feature>
<feature type="transmembrane region" description="Helical" evidence="1">
    <location>
        <begin position="66"/>
        <end position="93"/>
    </location>
</feature>
<name>A0A830G954_9EURY</name>
<dbReference type="RefSeq" id="WP_188877102.1">
    <property type="nucleotide sequence ID" value="NZ_BMOQ01000002.1"/>
</dbReference>
<gene>
    <name evidence="3" type="ORF">GCM10009021_06640</name>
</gene>
<reference evidence="3 4" key="1">
    <citation type="journal article" date="2019" name="Int. J. Syst. Evol. Microbiol.">
        <title>The Global Catalogue of Microorganisms (GCM) 10K type strain sequencing project: providing services to taxonomists for standard genome sequencing and annotation.</title>
        <authorList>
            <consortium name="The Broad Institute Genomics Platform"/>
            <consortium name="The Broad Institute Genome Sequencing Center for Infectious Disease"/>
            <person name="Wu L."/>
            <person name="Ma J."/>
        </authorList>
    </citation>
    <scope>NUCLEOTIDE SEQUENCE [LARGE SCALE GENOMIC DNA]</scope>
    <source>
        <strain evidence="3 4">JCM 16331</strain>
    </source>
</reference>
<feature type="transmembrane region" description="Helical" evidence="1">
    <location>
        <begin position="21"/>
        <end position="46"/>
    </location>
</feature>
<keyword evidence="1" id="KW-1133">Transmembrane helix</keyword>
<evidence type="ECO:0000256" key="1">
    <source>
        <dbReference type="SAM" id="Phobius"/>
    </source>
</evidence>
<keyword evidence="1" id="KW-0812">Transmembrane</keyword>
<sequence>MDLPIRRTLSAGLSFAFTRTGALLVVAFALASAVQVGLVYALATAYVPMSVPGTPLAAAPTPGTSLPLSIAVAAGSLGAVTGGLLTAPVQVVATRVMVADPRRQLSDELVLHRLGWASLNTLAGGLVQFVLFVCLEVLTIGLVGYVALRYAPRAVLRLTAVASPGIVVFVAFVVLSLPALFVMLSFSFVPQAIALRDRNAARAFVESWRTTRGNRLRILALLLGPMAASLLVSQGTQVAFPDPTLAGFLAVQAVSLVVGAGVSVLNATLLTRAYLYLGDGVPPLGGWQWD</sequence>
<dbReference type="AlphaFoldDB" id="A0A830G954"/>
<comment type="caution">
    <text evidence="3">The sequence shown here is derived from an EMBL/GenBank/DDBJ whole genome shotgun (WGS) entry which is preliminary data.</text>
</comment>
<evidence type="ECO:0000313" key="4">
    <source>
        <dbReference type="Proteomes" id="UP000608850"/>
    </source>
</evidence>